<dbReference type="GO" id="GO:0039660">
    <property type="term" value="F:structural constituent of virion"/>
    <property type="evidence" value="ECO:0007669"/>
    <property type="project" value="UniProtKB-KW"/>
</dbReference>
<dbReference type="InterPro" id="IPR055413">
    <property type="entry name" value="Matrix_Paramyxo_C"/>
</dbReference>
<dbReference type="Gene3D" id="2.70.20.50">
    <property type="entry name" value="Viral matrix protein, N-terminal domain"/>
    <property type="match status" value="1"/>
</dbReference>
<organism evidence="7">
    <name type="scientific">Avian paramyxovirus 3b</name>
    <dbReference type="NCBI Taxonomy" id="207247"/>
    <lineage>
        <taxon>Viruses</taxon>
        <taxon>Riboviria</taxon>
        <taxon>Orthornavirae</taxon>
        <taxon>Negarnaviricota</taxon>
        <taxon>Haploviricotina</taxon>
        <taxon>Monjiviricetes</taxon>
        <taxon>Mononegavirales</taxon>
        <taxon>Paramyxoviridae</taxon>
        <taxon>Avulavirinae</taxon>
        <taxon>Paraavulavirus</taxon>
        <taxon>Paraavulavirus wisconsinense</taxon>
    </lineage>
</organism>
<reference evidence="7" key="1">
    <citation type="journal article" date="2005" name="Comp. Immunol. Microbiol. Infect. Dis.">
        <title>Nucleotide sequence of the matrix protein gene of avian paramyxovirus, serotype 3b: evidence on another member of the suggested new genus of the subfamily Paramyxovirinae.</title>
        <authorList>
            <person name="Shihmanter E."/>
            <person name="Panshin A."/>
            <person name="Lipkind M."/>
        </authorList>
    </citation>
    <scope>NUCLEOTIDE SEQUENCE</scope>
</reference>
<protein>
    <recommendedName>
        <fullName evidence="2">Matrix protein</fullName>
    </recommendedName>
</protein>
<gene>
    <name evidence="7" type="primary">M</name>
</gene>
<evidence type="ECO:0000259" key="6">
    <source>
        <dbReference type="Pfam" id="PF23765"/>
    </source>
</evidence>
<feature type="domain" description="Matrix protein C-terminal Paramyxoviridae" evidence="6">
    <location>
        <begin position="190"/>
        <end position="348"/>
    </location>
</feature>
<dbReference type="InterPro" id="IPR000982">
    <property type="entry name" value="Matrix_Paramyxo_N"/>
</dbReference>
<dbReference type="InterPro" id="IPR042539">
    <property type="entry name" value="Matrix_C"/>
</dbReference>
<keyword evidence="4 7" id="KW-0468">Viral matrix protein</keyword>
<dbReference type="GO" id="GO:0044423">
    <property type="term" value="C:virion component"/>
    <property type="evidence" value="ECO:0007669"/>
    <property type="project" value="UniProtKB-KW"/>
</dbReference>
<accession>Q8BA41</accession>
<feature type="domain" description="Matrix protein N-terminal" evidence="5">
    <location>
        <begin position="13"/>
        <end position="180"/>
    </location>
</feature>
<evidence type="ECO:0000313" key="7">
    <source>
        <dbReference type="EMBL" id="AAN07010.1"/>
    </source>
</evidence>
<evidence type="ECO:0000256" key="3">
    <source>
        <dbReference type="ARBA" id="ARBA00022844"/>
    </source>
</evidence>
<dbReference type="GO" id="GO:0019068">
    <property type="term" value="P:virion assembly"/>
    <property type="evidence" value="ECO:0007669"/>
    <property type="project" value="InterPro"/>
</dbReference>
<dbReference type="EMBL" id="AY137207">
    <property type="protein sequence ID" value="AAN07010.1"/>
    <property type="molecule type" value="mRNA"/>
</dbReference>
<evidence type="ECO:0000256" key="2">
    <source>
        <dbReference type="ARBA" id="ARBA00017678"/>
    </source>
</evidence>
<dbReference type="InterPro" id="IPR042540">
    <property type="entry name" value="Matrix_N"/>
</dbReference>
<keyword evidence="3" id="KW-0946">Virion</keyword>
<dbReference type="Pfam" id="PF23765">
    <property type="entry name" value="Matrix_Paramyxo_C"/>
    <property type="match status" value="1"/>
</dbReference>
<evidence type="ECO:0000256" key="1">
    <source>
        <dbReference type="ARBA" id="ARBA00004328"/>
    </source>
</evidence>
<comment type="subcellular location">
    <subcellularLocation>
        <location evidence="1">Virion</location>
    </subcellularLocation>
</comment>
<proteinExistence type="evidence at transcript level"/>
<name>Q8BA41_9MONO</name>
<evidence type="ECO:0000259" key="5">
    <source>
        <dbReference type="Pfam" id="PF00661"/>
    </source>
</evidence>
<dbReference type="Gene3D" id="2.70.20.60">
    <property type="entry name" value="Viral matrix protein, C-terminal domain"/>
    <property type="match status" value="1"/>
</dbReference>
<evidence type="ECO:0000256" key="4">
    <source>
        <dbReference type="ARBA" id="ARBA00023311"/>
    </source>
</evidence>
<sequence>MYPSSSITLMHDDPSIEMQLLAFPLISEKTETGTTKLQPQVRMQSFLSTDSQKYHLVFINTYGFIAEDFNCSPANGFVPALFQPKSKVLSSAMVTLGAVPADTVLQDLQLDLIAMRFKVRKSASRMELILFSTDNVPATLTGSSVWKNKGVIADTATAVKAPGRISCDAVCSYCITFISFCFFHSSALFKGPKPLLNFETAIADSLVLQVELEFPNIKDTLHEKYLKVKDSKWYCTIDIHIGNLLKRTAKQRRRTPSEIMQKVRKISFRIGLYDLWGPTIVVELTGSSSKSLHGFFSRERLACHPVSQYNPHVGQLIWAHDVSITGCHMIISELEKKEALAMADLTVSDAVAVNTSIKSLSPLRLFKKYKGKTTPRVCAYNLHILDYNNKPRPNDQTA</sequence>
<dbReference type="Pfam" id="PF00661">
    <property type="entry name" value="Matrix_Paramyxo_N"/>
    <property type="match status" value="1"/>
</dbReference>